<sequence length="45" mass="5299">MIDLKKLNTKKYSSGFPTARQAQPDLKHFQETAHLHDTQKTHDEY</sequence>
<dbReference type="EMBL" id="ANMI01000083">
    <property type="protein sequence ID" value="EPC30129.1"/>
    <property type="molecule type" value="Genomic_DNA"/>
</dbReference>
<reference evidence="2 3" key="1">
    <citation type="journal article" date="2013" name="PLoS ONE">
        <title>Lactobacillus paracasei comparative genomics: towards species pan-genome definition and exploitation of diversity.</title>
        <authorList>
            <person name="Smokvina T."/>
            <person name="Wels M."/>
            <person name="Polka J."/>
            <person name="Chervaux C."/>
            <person name="Brisse S."/>
            <person name="Boekhorst J."/>
            <person name="van Hylckama Vlieg J.E."/>
            <person name="Siezen R.J."/>
        </authorList>
    </citation>
    <scope>NUCLEOTIDE SEQUENCE [LARGE SCALE GENOMIC DNA]</scope>
    <source>
        <strain evidence="2 3">Lpp22</strain>
    </source>
</reference>
<name>A0A8E0M5T9_LACPA</name>
<feature type="region of interest" description="Disordered" evidence="1">
    <location>
        <begin position="1"/>
        <end position="45"/>
    </location>
</feature>
<proteinExistence type="predicted"/>
<dbReference type="Proteomes" id="UP000014257">
    <property type="component" value="Unassembled WGS sequence"/>
</dbReference>
<evidence type="ECO:0000313" key="2">
    <source>
        <dbReference type="EMBL" id="EPC30129.1"/>
    </source>
</evidence>
<accession>A0A8E0M5T9</accession>
<gene>
    <name evidence="2" type="ORF">Lpp22_1341</name>
</gene>
<comment type="caution">
    <text evidence="2">The sequence shown here is derived from an EMBL/GenBank/DDBJ whole genome shotgun (WGS) entry which is preliminary data.</text>
</comment>
<dbReference type="AlphaFoldDB" id="A0A8E0M5T9"/>
<feature type="compositionally biased region" description="Basic and acidic residues" evidence="1">
    <location>
        <begin position="25"/>
        <end position="45"/>
    </location>
</feature>
<organism evidence="2 3">
    <name type="scientific">Lacticaseibacillus paracasei subsp. paracasei Lpp22</name>
    <dbReference type="NCBI Taxonomy" id="1256221"/>
    <lineage>
        <taxon>Bacteria</taxon>
        <taxon>Bacillati</taxon>
        <taxon>Bacillota</taxon>
        <taxon>Bacilli</taxon>
        <taxon>Lactobacillales</taxon>
        <taxon>Lactobacillaceae</taxon>
        <taxon>Lacticaseibacillus</taxon>
    </lineage>
</organism>
<evidence type="ECO:0000313" key="3">
    <source>
        <dbReference type="Proteomes" id="UP000014257"/>
    </source>
</evidence>
<protein>
    <submittedName>
        <fullName evidence="2">Uncharacterized protein</fullName>
    </submittedName>
</protein>
<evidence type="ECO:0000256" key="1">
    <source>
        <dbReference type="SAM" id="MobiDB-lite"/>
    </source>
</evidence>